<feature type="compositionally biased region" description="Basic and acidic residues" evidence="1">
    <location>
        <begin position="189"/>
        <end position="199"/>
    </location>
</feature>
<accession>A0A0N4ZLY3</accession>
<feature type="compositionally biased region" description="Basic and acidic residues" evidence="1">
    <location>
        <begin position="315"/>
        <end position="327"/>
    </location>
</feature>
<feature type="compositionally biased region" description="Basic and acidic residues" evidence="1">
    <location>
        <begin position="385"/>
        <end position="394"/>
    </location>
</feature>
<proteinExistence type="predicted"/>
<feature type="region of interest" description="Disordered" evidence="1">
    <location>
        <begin position="531"/>
        <end position="553"/>
    </location>
</feature>
<evidence type="ECO:0000313" key="2">
    <source>
        <dbReference type="Proteomes" id="UP000038045"/>
    </source>
</evidence>
<dbReference type="Proteomes" id="UP000038045">
    <property type="component" value="Unplaced"/>
</dbReference>
<feature type="compositionally biased region" description="Low complexity" evidence="1">
    <location>
        <begin position="445"/>
        <end position="457"/>
    </location>
</feature>
<feature type="compositionally biased region" description="Basic and acidic residues" evidence="1">
    <location>
        <begin position="50"/>
        <end position="76"/>
    </location>
</feature>
<evidence type="ECO:0000256" key="1">
    <source>
        <dbReference type="SAM" id="MobiDB-lite"/>
    </source>
</evidence>
<feature type="region of interest" description="Disordered" evidence="1">
    <location>
        <begin position="1"/>
        <end position="105"/>
    </location>
</feature>
<sequence length="553" mass="59603">MKRGRRRSDPAAQHRPEQTQPLERLRRIRHAQLDRSGVSLAAAAAVHAPQQDDRRAHIDGREGADHDAEGQGDREAAQGLAAENGQDDQHDHRRQTGDDGPRQGLVDRQVDHVTQRHGLVLAQVLAQAVEHDDGVVHRIADDREQGRDQVQAELHAQGDDEAERQGHVVQQPRHRADAELPGEAEGDVEEHQHHGRDQGQDAVGQQFARDLRAHDADARIGHIADGFADRAFNLLDDGRLVLVRRHLEANDGGRAVIEVGVATCDPLHLHVAQIQSADRAAQLVQLKHLTGRLGDLHRGAPAEVDAEVQAGIEAADDRRHRQDRRQYGEALGANRSSTSLRDRQFLGLGDLQPVTKQDLGDQDGREDRGEHTDGQRPGEAPDGAGAEHEHDQSRDQGGQVGVDDGAHGAVEPGIHGRDDGAALAGLIAHPLVDQHVGVNGDGEGQDQTGDAGQGQRRLGQRHGRDDQDAVQDQADDRHAPEQEAVGQDHEDDDDDEAQGGRQGACGHGVSAQFGGDDAALFDVQRSRKGAAVQQVHQLRGRGDGEAAGDLAAA</sequence>
<feature type="region of interest" description="Disordered" evidence="1">
    <location>
        <begin position="146"/>
        <end position="201"/>
    </location>
</feature>
<name>A0A0N4ZLY3_PARTI</name>
<feature type="compositionally biased region" description="Basic and acidic residues" evidence="1">
    <location>
        <begin position="7"/>
        <end position="17"/>
    </location>
</feature>
<keyword evidence="2" id="KW-1185">Reference proteome</keyword>
<feature type="region of interest" description="Disordered" evidence="1">
    <location>
        <begin position="313"/>
        <end position="417"/>
    </location>
</feature>
<reference evidence="3" key="1">
    <citation type="submission" date="2017-02" db="UniProtKB">
        <authorList>
            <consortium name="WormBaseParasite"/>
        </authorList>
    </citation>
    <scope>IDENTIFICATION</scope>
</reference>
<feature type="compositionally biased region" description="Basic and acidic residues" evidence="1">
    <location>
        <begin position="87"/>
        <end position="101"/>
    </location>
</feature>
<organism evidence="2 3">
    <name type="scientific">Parastrongyloides trichosuri</name>
    <name type="common">Possum-specific nematode worm</name>
    <dbReference type="NCBI Taxonomy" id="131310"/>
    <lineage>
        <taxon>Eukaryota</taxon>
        <taxon>Metazoa</taxon>
        <taxon>Ecdysozoa</taxon>
        <taxon>Nematoda</taxon>
        <taxon>Chromadorea</taxon>
        <taxon>Rhabditida</taxon>
        <taxon>Tylenchina</taxon>
        <taxon>Panagrolaimomorpha</taxon>
        <taxon>Strongyloidoidea</taxon>
        <taxon>Strongyloididae</taxon>
        <taxon>Parastrongyloides</taxon>
    </lineage>
</organism>
<dbReference type="WBParaSite" id="PTRK_0000952200.1">
    <property type="protein sequence ID" value="PTRK_0000952200.1"/>
    <property type="gene ID" value="PTRK_0000952200"/>
</dbReference>
<feature type="region of interest" description="Disordered" evidence="1">
    <location>
        <begin position="435"/>
        <end position="514"/>
    </location>
</feature>
<protein>
    <submittedName>
        <fullName evidence="3">LigA</fullName>
    </submittedName>
</protein>
<dbReference type="AlphaFoldDB" id="A0A0N4ZLY3"/>
<feature type="compositionally biased region" description="Basic and acidic residues" evidence="1">
    <location>
        <begin position="358"/>
        <end position="376"/>
    </location>
</feature>
<evidence type="ECO:0000313" key="3">
    <source>
        <dbReference type="WBParaSite" id="PTRK_0000952200.1"/>
    </source>
</evidence>
<feature type="compositionally biased region" description="Low complexity" evidence="1">
    <location>
        <begin position="395"/>
        <end position="410"/>
    </location>
</feature>